<sequence>MALALSFKQVRNVRKKDVDDMLLATKDVMRASDRVRHQLREQVQNSPDA</sequence>
<evidence type="ECO:0000313" key="2">
    <source>
        <dbReference type="Proteomes" id="UP000281738"/>
    </source>
</evidence>
<proteinExistence type="predicted"/>
<keyword evidence="2" id="KW-1185">Reference proteome</keyword>
<reference evidence="1 2" key="1">
    <citation type="submission" date="2018-11" db="EMBL/GenBank/DDBJ databases">
        <title>Sequencing the genomes of 1000 actinobacteria strains.</title>
        <authorList>
            <person name="Klenk H.-P."/>
        </authorList>
    </citation>
    <scope>NUCLEOTIDE SEQUENCE [LARGE SCALE GENOMIC DNA]</scope>
    <source>
        <strain evidence="1 2">DSM 12652</strain>
    </source>
</reference>
<comment type="caution">
    <text evidence="1">The sequence shown here is derived from an EMBL/GenBank/DDBJ whole genome shotgun (WGS) entry which is preliminary data.</text>
</comment>
<dbReference type="EMBL" id="RKHO01000001">
    <property type="protein sequence ID" value="ROR90976.1"/>
    <property type="molecule type" value="Genomic_DNA"/>
</dbReference>
<evidence type="ECO:0000313" key="1">
    <source>
        <dbReference type="EMBL" id="ROR90976.1"/>
    </source>
</evidence>
<dbReference type="AlphaFoldDB" id="A0A3N2CU35"/>
<protein>
    <submittedName>
        <fullName evidence="1">Uncharacterized protein</fullName>
    </submittedName>
</protein>
<dbReference type="Proteomes" id="UP000281738">
    <property type="component" value="Unassembled WGS sequence"/>
</dbReference>
<accession>A0A3N2CU35</accession>
<gene>
    <name evidence="1" type="ORF">EDD33_1833</name>
</gene>
<organism evidence="1 2">
    <name type="scientific">Nocardioides aurantiacus</name>
    <dbReference type="NCBI Taxonomy" id="86796"/>
    <lineage>
        <taxon>Bacteria</taxon>
        <taxon>Bacillati</taxon>
        <taxon>Actinomycetota</taxon>
        <taxon>Actinomycetes</taxon>
        <taxon>Propionibacteriales</taxon>
        <taxon>Nocardioidaceae</taxon>
        <taxon>Nocardioides</taxon>
    </lineage>
</organism>
<name>A0A3N2CU35_9ACTN</name>